<accession>A0A2P8HY86</accession>
<proteinExistence type="predicted"/>
<keyword evidence="2" id="KW-1003">Cell membrane</keyword>
<feature type="compositionally biased region" description="Acidic residues" evidence="6">
    <location>
        <begin position="32"/>
        <end position="55"/>
    </location>
</feature>
<keyword evidence="9" id="KW-0969">Cilium</keyword>
<keyword evidence="10" id="KW-1185">Reference proteome</keyword>
<feature type="chain" id="PRO_5015126422" evidence="8">
    <location>
        <begin position="26"/>
        <end position="217"/>
    </location>
</feature>
<evidence type="ECO:0000256" key="3">
    <source>
        <dbReference type="ARBA" id="ARBA00022692"/>
    </source>
</evidence>
<name>A0A2P8HY86_9BACI</name>
<evidence type="ECO:0000256" key="8">
    <source>
        <dbReference type="SAM" id="SignalP"/>
    </source>
</evidence>
<gene>
    <name evidence="9" type="ORF">B0H94_101112</name>
</gene>
<protein>
    <submittedName>
        <fullName evidence="9">Flagellar protein FliO/FliZ</fullName>
    </submittedName>
</protein>
<evidence type="ECO:0000256" key="5">
    <source>
        <dbReference type="ARBA" id="ARBA00023136"/>
    </source>
</evidence>
<dbReference type="RefSeq" id="WP_106587284.1">
    <property type="nucleotide sequence ID" value="NZ_PYAV01000001.1"/>
</dbReference>
<dbReference type="Pfam" id="PF04347">
    <property type="entry name" value="FliO"/>
    <property type="match status" value="1"/>
</dbReference>
<evidence type="ECO:0000313" key="9">
    <source>
        <dbReference type="EMBL" id="PSL51202.1"/>
    </source>
</evidence>
<dbReference type="EMBL" id="PYAV01000001">
    <property type="protein sequence ID" value="PSL51202.1"/>
    <property type="molecule type" value="Genomic_DNA"/>
</dbReference>
<evidence type="ECO:0000313" key="10">
    <source>
        <dbReference type="Proteomes" id="UP000242310"/>
    </source>
</evidence>
<feature type="compositionally biased region" description="Basic and acidic residues" evidence="6">
    <location>
        <begin position="202"/>
        <end position="217"/>
    </location>
</feature>
<keyword evidence="4 7" id="KW-1133">Transmembrane helix</keyword>
<dbReference type="InterPro" id="IPR022781">
    <property type="entry name" value="Flagellar_biosynth_FliO"/>
</dbReference>
<evidence type="ECO:0000256" key="1">
    <source>
        <dbReference type="ARBA" id="ARBA00004236"/>
    </source>
</evidence>
<keyword evidence="3 7" id="KW-0812">Transmembrane</keyword>
<keyword evidence="5 7" id="KW-0472">Membrane</keyword>
<keyword evidence="9" id="KW-0966">Cell projection</keyword>
<organism evidence="9 10">
    <name type="scientific">Salsuginibacillus halophilus</name>
    <dbReference type="NCBI Taxonomy" id="517424"/>
    <lineage>
        <taxon>Bacteria</taxon>
        <taxon>Bacillati</taxon>
        <taxon>Bacillota</taxon>
        <taxon>Bacilli</taxon>
        <taxon>Bacillales</taxon>
        <taxon>Bacillaceae</taxon>
        <taxon>Salsuginibacillus</taxon>
    </lineage>
</organism>
<feature type="signal peptide" evidence="8">
    <location>
        <begin position="1"/>
        <end position="25"/>
    </location>
</feature>
<feature type="region of interest" description="Disordered" evidence="6">
    <location>
        <begin position="32"/>
        <end position="59"/>
    </location>
</feature>
<dbReference type="GO" id="GO:0044781">
    <property type="term" value="P:bacterial-type flagellum organization"/>
    <property type="evidence" value="ECO:0007669"/>
    <property type="project" value="InterPro"/>
</dbReference>
<comment type="caution">
    <text evidence="9">The sequence shown here is derived from an EMBL/GenBank/DDBJ whole genome shotgun (WGS) entry which is preliminary data.</text>
</comment>
<evidence type="ECO:0000256" key="4">
    <source>
        <dbReference type="ARBA" id="ARBA00022989"/>
    </source>
</evidence>
<dbReference type="OrthoDB" id="2376965at2"/>
<keyword evidence="9" id="KW-0282">Flagellum</keyword>
<evidence type="ECO:0000256" key="2">
    <source>
        <dbReference type="ARBA" id="ARBA00022475"/>
    </source>
</evidence>
<dbReference type="GO" id="GO:0016020">
    <property type="term" value="C:membrane"/>
    <property type="evidence" value="ECO:0007669"/>
    <property type="project" value="InterPro"/>
</dbReference>
<feature type="transmembrane region" description="Helical" evidence="7">
    <location>
        <begin position="71"/>
        <end position="92"/>
    </location>
</feature>
<feature type="region of interest" description="Disordered" evidence="6">
    <location>
        <begin position="173"/>
        <end position="217"/>
    </location>
</feature>
<keyword evidence="8" id="KW-0732">Signal</keyword>
<comment type="subcellular location">
    <subcellularLocation>
        <location evidence="1">Cell membrane</location>
    </subcellularLocation>
</comment>
<evidence type="ECO:0000256" key="6">
    <source>
        <dbReference type="SAM" id="MobiDB-lite"/>
    </source>
</evidence>
<sequence>MKLRWMIGLIAALCITLLGPLAAFAEDEDSSVLDSLEESEEDEGEEADEEDEDEAPVGTAPMADQSLASQFLQMIGGLLVVVAILYGFLIIVRRRTQKFQANRTMQNLGGVALGGNKSVQVVKIGSRVYVVGVGENVQYLEEISDDEELAALTNGPDMQGQWVNKAAGWMQERMKKPSPQGVEEEAHETLKDTAADEMQDVQSRHNDWHQAIRERRE</sequence>
<dbReference type="AlphaFoldDB" id="A0A2P8HY86"/>
<evidence type="ECO:0000256" key="7">
    <source>
        <dbReference type="SAM" id="Phobius"/>
    </source>
</evidence>
<dbReference type="Proteomes" id="UP000242310">
    <property type="component" value="Unassembled WGS sequence"/>
</dbReference>
<reference evidence="9 10" key="1">
    <citation type="submission" date="2018-03" db="EMBL/GenBank/DDBJ databases">
        <title>Genomic Encyclopedia of Type Strains, Phase III (KMG-III): the genomes of soil and plant-associated and newly described type strains.</title>
        <authorList>
            <person name="Whitman W."/>
        </authorList>
    </citation>
    <scope>NUCLEOTIDE SEQUENCE [LARGE SCALE GENOMIC DNA]</scope>
    <source>
        <strain evidence="9 10">CGMCC 1.07653</strain>
    </source>
</reference>